<dbReference type="InterPro" id="IPR043915">
    <property type="entry name" value="P9_TM"/>
</dbReference>
<organism evidence="3">
    <name type="scientific">viral metagenome</name>
    <dbReference type="NCBI Taxonomy" id="1070528"/>
    <lineage>
        <taxon>unclassified sequences</taxon>
        <taxon>metagenomes</taxon>
        <taxon>organismal metagenomes</taxon>
    </lineage>
</organism>
<dbReference type="AlphaFoldDB" id="A0A6C0JDC8"/>
<dbReference type="EMBL" id="MN740346">
    <property type="protein sequence ID" value="QHU01644.1"/>
    <property type="molecule type" value="Genomic_DNA"/>
</dbReference>
<sequence length="184" mass="21646">MFWTNNLSILFNNNNYLKFFPNAEMTTVEKLNSIFRLSIYLGIALVLSSNNYKFFFLPIVIGVLTYVINNNYLTKVDTFFQKYNDERTKPTFNNPFMNPNLITDERTRQPACKPTEDIKEEIEDKFNTNLYRDVGDVYNKSHGQLNFHTVPSTTIPNEQTKFANWLYKTGPTCKERTLDCTTQW</sequence>
<name>A0A6C0JDC8_9ZZZZ</name>
<keyword evidence="1" id="KW-1133">Transmembrane helix</keyword>
<evidence type="ECO:0000256" key="1">
    <source>
        <dbReference type="SAM" id="Phobius"/>
    </source>
</evidence>
<feature type="transmembrane region" description="Helical" evidence="1">
    <location>
        <begin position="54"/>
        <end position="73"/>
    </location>
</feature>
<protein>
    <recommendedName>
        <fullName evidence="2">Minor capsid protein P9 transmembrane helices domain-containing protein</fullName>
    </recommendedName>
</protein>
<evidence type="ECO:0000259" key="2">
    <source>
        <dbReference type="Pfam" id="PF19066"/>
    </source>
</evidence>
<reference evidence="3" key="1">
    <citation type="journal article" date="2020" name="Nature">
        <title>Giant virus diversity and host interactions through global metagenomics.</title>
        <authorList>
            <person name="Schulz F."/>
            <person name="Roux S."/>
            <person name="Paez-Espino D."/>
            <person name="Jungbluth S."/>
            <person name="Walsh D.A."/>
            <person name="Denef V.J."/>
            <person name="McMahon K.D."/>
            <person name="Konstantinidis K.T."/>
            <person name="Eloe-Fadrosh E.A."/>
            <person name="Kyrpides N.C."/>
            <person name="Woyke T."/>
        </authorList>
    </citation>
    <scope>NUCLEOTIDE SEQUENCE</scope>
    <source>
        <strain evidence="3">GVMAG-M-3300025874-2</strain>
    </source>
</reference>
<dbReference type="Pfam" id="PF19066">
    <property type="entry name" value="P9_TM"/>
    <property type="match status" value="1"/>
</dbReference>
<accession>A0A6C0JDC8</accession>
<keyword evidence="1" id="KW-0812">Transmembrane</keyword>
<evidence type="ECO:0000313" key="3">
    <source>
        <dbReference type="EMBL" id="QHU01644.1"/>
    </source>
</evidence>
<keyword evidence="1" id="KW-0472">Membrane</keyword>
<feature type="domain" description="Minor capsid protein P9 transmembrane helices" evidence="2">
    <location>
        <begin position="2"/>
        <end position="69"/>
    </location>
</feature>
<proteinExistence type="predicted"/>